<organism evidence="2 3">
    <name type="scientific">Eiseniibacteriota bacterium</name>
    <dbReference type="NCBI Taxonomy" id="2212470"/>
    <lineage>
        <taxon>Bacteria</taxon>
        <taxon>Candidatus Eiseniibacteriota</taxon>
    </lineage>
</organism>
<gene>
    <name evidence="2" type="ORF">KC729_09935</name>
</gene>
<dbReference type="EMBL" id="JAGQHR010000276">
    <property type="protein sequence ID" value="MCA9727991.1"/>
    <property type="molecule type" value="Genomic_DNA"/>
</dbReference>
<name>A0A956RNW6_UNCEI</name>
<protein>
    <submittedName>
        <fullName evidence="2">T9SS type A sorting domain-containing protein</fullName>
    </submittedName>
</protein>
<reference evidence="2" key="2">
    <citation type="journal article" date="2021" name="Microbiome">
        <title>Successional dynamics and alternative stable states in a saline activated sludge microbial community over 9 years.</title>
        <authorList>
            <person name="Wang Y."/>
            <person name="Ye J."/>
            <person name="Ju F."/>
            <person name="Liu L."/>
            <person name="Boyd J.A."/>
            <person name="Deng Y."/>
            <person name="Parks D.H."/>
            <person name="Jiang X."/>
            <person name="Yin X."/>
            <person name="Woodcroft B.J."/>
            <person name="Tyson G.W."/>
            <person name="Hugenholtz P."/>
            <person name="Polz M.F."/>
            <person name="Zhang T."/>
        </authorList>
    </citation>
    <scope>NUCLEOTIDE SEQUENCE</scope>
    <source>
        <strain evidence="2">HKST-UBA01</strain>
    </source>
</reference>
<dbReference type="Pfam" id="PF13860">
    <property type="entry name" value="FlgD_ig"/>
    <property type="match status" value="1"/>
</dbReference>
<accession>A0A956RNW6</accession>
<evidence type="ECO:0000313" key="3">
    <source>
        <dbReference type="Proteomes" id="UP000697710"/>
    </source>
</evidence>
<dbReference type="Gene3D" id="2.60.40.4070">
    <property type="match status" value="1"/>
</dbReference>
<comment type="caution">
    <text evidence="2">The sequence shown here is derived from an EMBL/GenBank/DDBJ whole genome shotgun (WGS) entry which is preliminary data.</text>
</comment>
<sequence length="122" mass="13224">DVQNRKLEADGGMAIKLPAGDTRLAPELLPTSVELLAARPNPFSSSTNIDFRLPAEGQVDLQVFEVSGRAVRTLVSQSLPAGEHVISWDGRNDQGQSVGAGIFLVRLQANGVEQTQKVYRQR</sequence>
<dbReference type="AlphaFoldDB" id="A0A956RNW6"/>
<dbReference type="Proteomes" id="UP000697710">
    <property type="component" value="Unassembled WGS sequence"/>
</dbReference>
<feature type="non-terminal residue" evidence="2">
    <location>
        <position position="1"/>
    </location>
</feature>
<evidence type="ECO:0000259" key="1">
    <source>
        <dbReference type="Pfam" id="PF13860"/>
    </source>
</evidence>
<feature type="domain" description="FlgD/Vpr Ig-like" evidence="1">
    <location>
        <begin position="49"/>
        <end position="110"/>
    </location>
</feature>
<dbReference type="NCBIfam" id="TIGR04183">
    <property type="entry name" value="Por_Secre_tail"/>
    <property type="match status" value="1"/>
</dbReference>
<dbReference type="InterPro" id="IPR026444">
    <property type="entry name" value="Secre_tail"/>
</dbReference>
<proteinExistence type="predicted"/>
<dbReference type="InterPro" id="IPR025965">
    <property type="entry name" value="FlgD/Vpr_Ig-like"/>
</dbReference>
<evidence type="ECO:0000313" key="2">
    <source>
        <dbReference type="EMBL" id="MCA9727991.1"/>
    </source>
</evidence>
<reference evidence="2" key="1">
    <citation type="submission" date="2020-04" db="EMBL/GenBank/DDBJ databases">
        <authorList>
            <person name="Zhang T."/>
        </authorList>
    </citation>
    <scope>NUCLEOTIDE SEQUENCE</scope>
    <source>
        <strain evidence="2">HKST-UBA01</strain>
    </source>
</reference>